<feature type="signal peptide" evidence="2">
    <location>
        <begin position="1"/>
        <end position="19"/>
    </location>
</feature>
<evidence type="ECO:0000313" key="4">
    <source>
        <dbReference type="Proteomes" id="UP000838763"/>
    </source>
</evidence>
<dbReference type="OrthoDB" id="4588663at2759"/>
<comment type="caution">
    <text evidence="3">The sequence shown here is derived from an EMBL/GenBank/DDBJ whole genome shotgun (WGS) entry which is preliminary data.</text>
</comment>
<proteinExistence type="predicted"/>
<gene>
    <name evidence="3" type="ORF">PPNO1_LOCUS3757</name>
</gene>
<name>A0A9P1MA68_9PEZI</name>
<feature type="chain" id="PRO_5040114747" evidence="2">
    <location>
        <begin position="20"/>
        <end position="196"/>
    </location>
</feature>
<dbReference type="EMBL" id="CALLCH030000010">
    <property type="protein sequence ID" value="CAI4214023.1"/>
    <property type="molecule type" value="Genomic_DNA"/>
</dbReference>
<keyword evidence="4" id="KW-1185">Reference proteome</keyword>
<evidence type="ECO:0000256" key="1">
    <source>
        <dbReference type="SAM" id="MobiDB-lite"/>
    </source>
</evidence>
<dbReference type="AlphaFoldDB" id="A0A9P1MA68"/>
<evidence type="ECO:0000313" key="3">
    <source>
        <dbReference type="EMBL" id="CAI4214023.1"/>
    </source>
</evidence>
<evidence type="ECO:0000256" key="2">
    <source>
        <dbReference type="SAM" id="SignalP"/>
    </source>
</evidence>
<keyword evidence="2" id="KW-0732">Signal</keyword>
<organism evidence="3 4">
    <name type="scientific">Parascedosporium putredinis</name>
    <dbReference type="NCBI Taxonomy" id="1442378"/>
    <lineage>
        <taxon>Eukaryota</taxon>
        <taxon>Fungi</taxon>
        <taxon>Dikarya</taxon>
        <taxon>Ascomycota</taxon>
        <taxon>Pezizomycotina</taxon>
        <taxon>Sordariomycetes</taxon>
        <taxon>Hypocreomycetidae</taxon>
        <taxon>Microascales</taxon>
        <taxon>Microascaceae</taxon>
        <taxon>Parascedosporium</taxon>
    </lineage>
</organism>
<dbReference type="Proteomes" id="UP000838763">
    <property type="component" value="Unassembled WGS sequence"/>
</dbReference>
<reference evidence="3" key="1">
    <citation type="submission" date="2022-11" db="EMBL/GenBank/DDBJ databases">
        <authorList>
            <person name="Scott C."/>
            <person name="Bruce N."/>
        </authorList>
    </citation>
    <scope>NUCLEOTIDE SEQUENCE</scope>
</reference>
<accession>A0A9P1MA68</accession>
<feature type="compositionally biased region" description="Polar residues" evidence="1">
    <location>
        <begin position="86"/>
        <end position="101"/>
    </location>
</feature>
<feature type="region of interest" description="Disordered" evidence="1">
    <location>
        <begin position="86"/>
        <end position="111"/>
    </location>
</feature>
<sequence length="196" mass="20484">MHLVNASAALLALAWSAHAQNIFINQVPEYSALPACAEAPLSQISSTRFVNAISTAVASKCPTDRAAAQSALEVFDDYCHLTQGSAPTRGVNGSSAPTSDVTPAKATPETTVGLSTDRTLEILPHNDVDSGLNLSTYYKSFIPASLTLPTPSYIETAAAATNQRSLASLSFTVENCSSPLCKVIGTGKLWRRSGGP</sequence>
<protein>
    <submittedName>
        <fullName evidence="3">Uncharacterized protein</fullName>
    </submittedName>
</protein>